<dbReference type="Proteomes" id="UP000318571">
    <property type="component" value="Chromosome 11"/>
</dbReference>
<dbReference type="AlphaFoldDB" id="A0A553PKW6"/>
<dbReference type="EMBL" id="VCGU01000003">
    <property type="protein sequence ID" value="TRY78330.1"/>
    <property type="molecule type" value="Genomic_DNA"/>
</dbReference>
<sequence length="129" mass="14226">GGFFEAPFKSSISKIGQRTPVEDIQRKAIVELARNILGYAKTTIYKVYNACNDSGKDSRKAPAPRSSHMTPTLTLLAGLKKSIMNNLRTPISLKSQWSKVLAKNRAVASMTISNVGLKSYAMRVRQLLI</sequence>
<feature type="non-terminal residue" evidence="1">
    <location>
        <position position="1"/>
    </location>
</feature>
<reference evidence="1 2" key="1">
    <citation type="journal article" date="2018" name="Nat. Ecol. Evol.">
        <title>Genomic signatures of mitonuclear coevolution across populations of Tigriopus californicus.</title>
        <authorList>
            <person name="Barreto F.S."/>
            <person name="Watson E.T."/>
            <person name="Lima T.G."/>
            <person name="Willett C.S."/>
            <person name="Edmands S."/>
            <person name="Li W."/>
            <person name="Burton R.S."/>
        </authorList>
    </citation>
    <scope>NUCLEOTIDE SEQUENCE [LARGE SCALE GENOMIC DNA]</scope>
    <source>
        <strain evidence="1 2">San Diego</strain>
    </source>
</reference>
<evidence type="ECO:0000313" key="1">
    <source>
        <dbReference type="EMBL" id="TRY78330.1"/>
    </source>
</evidence>
<gene>
    <name evidence="1" type="ORF">TCAL_15353</name>
</gene>
<evidence type="ECO:0000313" key="2">
    <source>
        <dbReference type="Proteomes" id="UP000318571"/>
    </source>
</evidence>
<protein>
    <submittedName>
        <fullName evidence="1">Uncharacterized protein</fullName>
    </submittedName>
</protein>
<feature type="non-terminal residue" evidence="1">
    <location>
        <position position="129"/>
    </location>
</feature>
<comment type="caution">
    <text evidence="1">The sequence shown here is derived from an EMBL/GenBank/DDBJ whole genome shotgun (WGS) entry which is preliminary data.</text>
</comment>
<proteinExistence type="predicted"/>
<name>A0A553PKW6_TIGCA</name>
<accession>A0A553PKW6</accession>
<keyword evidence="2" id="KW-1185">Reference proteome</keyword>
<organism evidence="1 2">
    <name type="scientific">Tigriopus californicus</name>
    <name type="common">Marine copepod</name>
    <dbReference type="NCBI Taxonomy" id="6832"/>
    <lineage>
        <taxon>Eukaryota</taxon>
        <taxon>Metazoa</taxon>
        <taxon>Ecdysozoa</taxon>
        <taxon>Arthropoda</taxon>
        <taxon>Crustacea</taxon>
        <taxon>Multicrustacea</taxon>
        <taxon>Hexanauplia</taxon>
        <taxon>Copepoda</taxon>
        <taxon>Harpacticoida</taxon>
        <taxon>Harpacticidae</taxon>
        <taxon>Tigriopus</taxon>
    </lineage>
</organism>